<dbReference type="GeneID" id="37170277"/>
<proteinExistence type="predicted"/>
<reference evidence="1 2" key="1">
    <citation type="submission" date="2018-02" db="EMBL/GenBank/DDBJ databases">
        <title>The genomes of Aspergillus section Nigri reveals drivers in fungal speciation.</title>
        <authorList>
            <consortium name="DOE Joint Genome Institute"/>
            <person name="Vesth T.C."/>
            <person name="Nybo J."/>
            <person name="Theobald S."/>
            <person name="Brandl J."/>
            <person name="Frisvad J.C."/>
            <person name="Nielsen K.F."/>
            <person name="Lyhne E.K."/>
            <person name="Kogle M.E."/>
            <person name="Kuo A."/>
            <person name="Riley R."/>
            <person name="Clum A."/>
            <person name="Nolan M."/>
            <person name="Lipzen A."/>
            <person name="Salamov A."/>
            <person name="Henrissat B."/>
            <person name="Wiebenga A."/>
            <person name="De vries R.P."/>
            <person name="Grigoriev I.V."/>
            <person name="Mortensen U.H."/>
            <person name="Andersen M.R."/>
            <person name="Baker S.E."/>
        </authorList>
    </citation>
    <scope>NUCLEOTIDE SEQUENCE [LARGE SCALE GENOMIC DNA]</scope>
    <source>
        <strain evidence="1 2">CBS 114.51</strain>
    </source>
</reference>
<protein>
    <submittedName>
        <fullName evidence="1">Uncharacterized protein</fullName>
    </submittedName>
</protein>
<dbReference type="RefSeq" id="XP_025524372.1">
    <property type="nucleotide sequence ID" value="XM_025666585.1"/>
</dbReference>
<evidence type="ECO:0000313" key="1">
    <source>
        <dbReference type="EMBL" id="RAH78478.1"/>
    </source>
</evidence>
<name>A0A8T8WRI6_ASPJA</name>
<sequence>MDIPVHLWLDGDRFRFPSPLFENLKPKQRNLVEVFIKVWTLGQEGHLVLEQGEKRYQDNLQRLSSFTQASMSLLDHPELLHSCTSKELTKQAAAKKAEENALRKAAQDAEWKASNIHATAANFQPTAETTKQVFTKDAMEAVYEALFVNIFANSNACNDIAYGATTMMRHRPLEPHEHPTTWLPKDKTDEI</sequence>
<gene>
    <name evidence="1" type="ORF">BO86DRAFT_180001</name>
</gene>
<organism evidence="1 2">
    <name type="scientific">Aspergillus japonicus CBS 114.51</name>
    <dbReference type="NCBI Taxonomy" id="1448312"/>
    <lineage>
        <taxon>Eukaryota</taxon>
        <taxon>Fungi</taxon>
        <taxon>Dikarya</taxon>
        <taxon>Ascomycota</taxon>
        <taxon>Pezizomycotina</taxon>
        <taxon>Eurotiomycetes</taxon>
        <taxon>Eurotiomycetidae</taxon>
        <taxon>Eurotiales</taxon>
        <taxon>Aspergillaceae</taxon>
        <taxon>Aspergillus</taxon>
        <taxon>Aspergillus subgen. Circumdati</taxon>
    </lineage>
</organism>
<dbReference type="EMBL" id="KZ824826">
    <property type="protein sequence ID" value="RAH78478.1"/>
    <property type="molecule type" value="Genomic_DNA"/>
</dbReference>
<dbReference type="AlphaFoldDB" id="A0A8T8WRI6"/>
<keyword evidence="2" id="KW-1185">Reference proteome</keyword>
<accession>A0A8T8WRI6</accession>
<dbReference type="Proteomes" id="UP000249497">
    <property type="component" value="Unassembled WGS sequence"/>
</dbReference>
<evidence type="ECO:0000313" key="2">
    <source>
        <dbReference type="Proteomes" id="UP000249497"/>
    </source>
</evidence>